<dbReference type="PIRSF" id="PIRSF017082">
    <property type="entry name" value="YflP"/>
    <property type="match status" value="1"/>
</dbReference>
<keyword evidence="4" id="KW-1185">Reference proteome</keyword>
<dbReference type="SUPFAM" id="SSF53850">
    <property type="entry name" value="Periplasmic binding protein-like II"/>
    <property type="match status" value="1"/>
</dbReference>
<evidence type="ECO:0000256" key="2">
    <source>
        <dbReference type="SAM" id="SignalP"/>
    </source>
</evidence>
<evidence type="ECO:0000313" key="4">
    <source>
        <dbReference type="Proteomes" id="UP001057753"/>
    </source>
</evidence>
<evidence type="ECO:0000256" key="1">
    <source>
        <dbReference type="ARBA" id="ARBA00006987"/>
    </source>
</evidence>
<organism evidence="3 4">
    <name type="scientific">Salipaludibacillus agaradhaerens</name>
    <name type="common">Bacillus agaradhaerens</name>
    <dbReference type="NCBI Taxonomy" id="76935"/>
    <lineage>
        <taxon>Bacteria</taxon>
        <taxon>Bacillati</taxon>
        <taxon>Bacillota</taxon>
        <taxon>Bacilli</taxon>
        <taxon>Bacillales</taxon>
        <taxon>Bacillaceae</taxon>
    </lineage>
</organism>
<evidence type="ECO:0000313" key="3">
    <source>
        <dbReference type="EMBL" id="MCR6097099.1"/>
    </source>
</evidence>
<dbReference type="CDD" id="cd07012">
    <property type="entry name" value="PBP2_Bug_TTT"/>
    <property type="match status" value="1"/>
</dbReference>
<reference evidence="3" key="1">
    <citation type="submission" date="2020-06" db="EMBL/GenBank/DDBJ databases">
        <title>Insight into the genomes of haloalkaliphilic bacilli from Kenyan soda lakes.</title>
        <authorList>
            <person name="Mwirichia R."/>
            <person name="Villamizar G.C."/>
            <person name="Poehlein A."/>
            <person name="Mugweru J."/>
            <person name="Kipnyargis A."/>
            <person name="Kiplimo D."/>
            <person name="Orwa P."/>
            <person name="Daniel R."/>
        </authorList>
    </citation>
    <scope>NUCLEOTIDE SEQUENCE</scope>
    <source>
        <strain evidence="3">B1096_S55</strain>
    </source>
</reference>
<feature type="chain" id="PRO_5040162209" evidence="2">
    <location>
        <begin position="22"/>
        <end position="327"/>
    </location>
</feature>
<keyword evidence="2" id="KW-0732">Signal</keyword>
<dbReference type="AlphaFoldDB" id="A0A9Q4FZU2"/>
<dbReference type="InterPro" id="IPR042100">
    <property type="entry name" value="Bug_dom1"/>
</dbReference>
<accession>A0A9Q4FZU2</accession>
<gene>
    <name evidence="3" type="ORF">HXA33_11065</name>
</gene>
<dbReference type="EMBL" id="JABXYM010000001">
    <property type="protein sequence ID" value="MCR6097099.1"/>
    <property type="molecule type" value="Genomic_DNA"/>
</dbReference>
<dbReference type="PANTHER" id="PTHR42928">
    <property type="entry name" value="TRICARBOXYLATE-BINDING PROTEIN"/>
    <property type="match status" value="1"/>
</dbReference>
<proteinExistence type="inferred from homology"/>
<dbReference type="Pfam" id="PF03401">
    <property type="entry name" value="TctC"/>
    <property type="match status" value="1"/>
</dbReference>
<dbReference type="RefSeq" id="WP_257821539.1">
    <property type="nucleotide sequence ID" value="NZ_JABXYM010000001.1"/>
</dbReference>
<protein>
    <submittedName>
        <fullName evidence="3">Tripartite tricarboxylate transporter substrate binding protein</fullName>
    </submittedName>
</protein>
<dbReference type="InterPro" id="IPR005064">
    <property type="entry name" value="BUG"/>
</dbReference>
<comment type="caution">
    <text evidence="3">The sequence shown here is derived from an EMBL/GenBank/DDBJ whole genome shotgun (WGS) entry which is preliminary data.</text>
</comment>
<feature type="signal peptide" evidence="2">
    <location>
        <begin position="1"/>
        <end position="21"/>
    </location>
</feature>
<sequence length="327" mass="35013">MTNKLVSAFMVTFLLFLAACGNESGEENTADYPEKQIEVVVPFAAGGASDLVSRTIASEMEEELDVPVVITNRTGGSGANGMYSVRDAQADGYTIGYVPVELAMLESLDLADISPNDFEGIGQLMTIPAAITVPVDAPYDTIEEFIVFAQENPGEVTIGNSGTGSIWHIAAAAFADEVEIDVQYVPYEGAAPAVTALMGGHIDAVSVSPSEVISGLNSDDLKVLAVMSEEPDANVPDVPTLQELGYDINLSGWGGFVAPKDTPEEVLDTLREAFEAAATSDTFIQLLDERGMNADYKPGDEFMEFSMEQYDFFTDLIPQVEVEDEES</sequence>
<name>A0A9Q4FZU2_SALAG</name>
<dbReference type="PANTHER" id="PTHR42928:SF5">
    <property type="entry name" value="BLR1237 PROTEIN"/>
    <property type="match status" value="1"/>
</dbReference>
<dbReference type="PROSITE" id="PS51257">
    <property type="entry name" value="PROKAR_LIPOPROTEIN"/>
    <property type="match status" value="1"/>
</dbReference>
<dbReference type="Proteomes" id="UP001057753">
    <property type="component" value="Unassembled WGS sequence"/>
</dbReference>
<comment type="similarity">
    <text evidence="1">Belongs to the UPF0065 (bug) family.</text>
</comment>
<dbReference type="Gene3D" id="3.40.190.10">
    <property type="entry name" value="Periplasmic binding protein-like II"/>
    <property type="match status" value="1"/>
</dbReference>
<dbReference type="Gene3D" id="3.40.190.150">
    <property type="entry name" value="Bordetella uptake gene, domain 1"/>
    <property type="match status" value="1"/>
</dbReference>